<organism evidence="9 10">
    <name type="scientific">Trichonephila inaurata madagascariensis</name>
    <dbReference type="NCBI Taxonomy" id="2747483"/>
    <lineage>
        <taxon>Eukaryota</taxon>
        <taxon>Metazoa</taxon>
        <taxon>Ecdysozoa</taxon>
        <taxon>Arthropoda</taxon>
        <taxon>Chelicerata</taxon>
        <taxon>Arachnida</taxon>
        <taxon>Araneae</taxon>
        <taxon>Araneomorphae</taxon>
        <taxon>Entelegynae</taxon>
        <taxon>Araneoidea</taxon>
        <taxon>Nephilidae</taxon>
        <taxon>Trichonephila</taxon>
        <taxon>Trichonephila inaurata</taxon>
    </lineage>
</organism>
<evidence type="ECO:0000256" key="4">
    <source>
        <dbReference type="ARBA" id="ARBA00022771"/>
    </source>
</evidence>
<comment type="caution">
    <text evidence="9">The sequence shown here is derived from an EMBL/GenBank/DDBJ whole genome shotgun (WGS) entry which is preliminary data.</text>
</comment>
<keyword evidence="6" id="KW-1133">Transmembrane helix</keyword>
<reference evidence="9" key="1">
    <citation type="submission" date="2020-08" db="EMBL/GenBank/DDBJ databases">
        <title>Multicomponent nature underlies the extraordinary mechanical properties of spider dragline silk.</title>
        <authorList>
            <person name="Kono N."/>
            <person name="Nakamura H."/>
            <person name="Mori M."/>
            <person name="Yoshida Y."/>
            <person name="Ohtoshi R."/>
            <person name="Malay A.D."/>
            <person name="Moran D.A.P."/>
            <person name="Tomita M."/>
            <person name="Numata K."/>
            <person name="Arakawa K."/>
        </authorList>
    </citation>
    <scope>NUCLEOTIDE SEQUENCE</scope>
</reference>
<dbReference type="Pfam" id="PF13695">
    <property type="entry name" value="Zn_ribbon_3CxxC"/>
    <property type="match status" value="1"/>
</dbReference>
<dbReference type="GO" id="GO:0006612">
    <property type="term" value="P:protein targeting to membrane"/>
    <property type="evidence" value="ECO:0007669"/>
    <property type="project" value="TreeGrafter"/>
</dbReference>
<proteinExistence type="predicted"/>
<dbReference type="InterPro" id="IPR026096">
    <property type="entry name" value="R-trans_p"/>
</dbReference>
<dbReference type="InterPro" id="IPR027377">
    <property type="entry name" value="ZAR1/RTP1-5-like_Znf-3CxxC"/>
</dbReference>
<dbReference type="AlphaFoldDB" id="A0A8X6IJ38"/>
<keyword evidence="7" id="KW-0472">Membrane</keyword>
<comment type="subcellular location">
    <subcellularLocation>
        <location evidence="1">Membrane</location>
        <topology evidence="1">Single-pass membrane protein</topology>
    </subcellularLocation>
</comment>
<evidence type="ECO:0000313" key="10">
    <source>
        <dbReference type="Proteomes" id="UP000886998"/>
    </source>
</evidence>
<dbReference type="Proteomes" id="UP000886998">
    <property type="component" value="Unassembled WGS sequence"/>
</dbReference>
<dbReference type="GO" id="GO:0051205">
    <property type="term" value="P:protein insertion into membrane"/>
    <property type="evidence" value="ECO:0007669"/>
    <property type="project" value="TreeGrafter"/>
</dbReference>
<evidence type="ECO:0000313" key="9">
    <source>
        <dbReference type="EMBL" id="GFS47052.1"/>
    </source>
</evidence>
<name>A0A8X6IJ38_9ARAC</name>
<keyword evidence="10" id="KW-1185">Reference proteome</keyword>
<evidence type="ECO:0000256" key="3">
    <source>
        <dbReference type="ARBA" id="ARBA00022723"/>
    </source>
</evidence>
<keyword evidence="5" id="KW-0862">Zinc</keyword>
<dbReference type="PANTHER" id="PTHR14402">
    <property type="entry name" value="RECEPTOR TRANSPORTING PROTEIN"/>
    <property type="match status" value="1"/>
</dbReference>
<dbReference type="SMART" id="SM01328">
    <property type="entry name" value="zf-3CxxC"/>
    <property type="match status" value="1"/>
</dbReference>
<evidence type="ECO:0000259" key="8">
    <source>
        <dbReference type="SMART" id="SM01328"/>
    </source>
</evidence>
<keyword evidence="3" id="KW-0479">Metal-binding</keyword>
<protein>
    <submittedName>
        <fullName evidence="9">Zf-3CxxC domain-containing protein</fullName>
    </submittedName>
</protein>
<evidence type="ECO:0000256" key="6">
    <source>
        <dbReference type="ARBA" id="ARBA00022989"/>
    </source>
</evidence>
<dbReference type="EMBL" id="BMAV01026070">
    <property type="protein sequence ID" value="GFS47052.1"/>
    <property type="molecule type" value="Genomic_DNA"/>
</dbReference>
<gene>
    <name evidence="9" type="primary">AVEN_127110_1</name>
    <name evidence="9" type="ORF">TNIN_9571</name>
</gene>
<keyword evidence="2" id="KW-0812">Transmembrane</keyword>
<feature type="domain" description="3CxxC-type" evidence="8">
    <location>
        <begin position="272"/>
        <end position="382"/>
    </location>
</feature>
<accession>A0A8X6IJ38</accession>
<evidence type="ECO:0000256" key="5">
    <source>
        <dbReference type="ARBA" id="ARBA00022833"/>
    </source>
</evidence>
<dbReference type="GO" id="GO:0031849">
    <property type="term" value="F:olfactory receptor binding"/>
    <property type="evidence" value="ECO:0007669"/>
    <property type="project" value="TreeGrafter"/>
</dbReference>
<evidence type="ECO:0000256" key="1">
    <source>
        <dbReference type="ARBA" id="ARBA00004167"/>
    </source>
</evidence>
<sequence>MVVDPNTLVNTIIPVPTAACPTAVTAVLPPTAMTPAYIQSHNPMSSIQYTQGCPIPIQSGQILTAVPISSMVPGSQTMNSSTSGASPADNYTLSYYPNGFFSQNIYPYAYVPLKNGIQSQLLSSVPSTFLPCDPKLVANSQTASTSSSLVHCNPGSTYKYATMSTPSLVPCTSRMVSGTPVFPMHLTSIVPTASLEMHPIPTPQIINNMDMFRVTPPPPLPPATSTWKQSYGMELVWQNEFKCLFDNYEPNVWALLPISTKPQGHWNTYVDSAKVRFCCEDCGHGWTSMKGRVAFWFVLDATTGKGMVCLKLYGQQCDRCPTRHYESAMWYPEEVRKVMTNIYNKVGEVYYGFQVPPYFNNRRAGKPRTPHNTELCQACKDGVCSERR</sequence>
<dbReference type="GO" id="GO:0008270">
    <property type="term" value="F:zinc ion binding"/>
    <property type="evidence" value="ECO:0007669"/>
    <property type="project" value="UniProtKB-KW"/>
</dbReference>
<dbReference type="OrthoDB" id="8121437at2759"/>
<dbReference type="GO" id="GO:0016020">
    <property type="term" value="C:membrane"/>
    <property type="evidence" value="ECO:0007669"/>
    <property type="project" value="UniProtKB-SubCell"/>
</dbReference>
<keyword evidence="4" id="KW-0863">Zinc-finger</keyword>
<evidence type="ECO:0000256" key="2">
    <source>
        <dbReference type="ARBA" id="ARBA00022692"/>
    </source>
</evidence>
<dbReference type="PANTHER" id="PTHR14402:SF10">
    <property type="entry name" value="3CXXC-TYPE DOMAIN-CONTAINING PROTEIN"/>
    <property type="match status" value="1"/>
</dbReference>
<evidence type="ECO:0000256" key="7">
    <source>
        <dbReference type="ARBA" id="ARBA00023136"/>
    </source>
</evidence>